<accession>A0A822MN46</accession>
<proteinExistence type="predicted"/>
<reference evidence="4" key="1">
    <citation type="submission" date="2014-06" db="EMBL/GenBank/DDBJ databases">
        <authorList>
            <person name="Le Roux Frederique"/>
        </authorList>
    </citation>
    <scope>NUCLEOTIDE SEQUENCE [LARGE SCALE GENOMIC DNA]</scope>
    <source>
        <strain evidence="4">J5-5</strain>
    </source>
</reference>
<sequence length="62" mass="6870">MVCEKFPVRIRHHCPSAIALLSHTTQACIGSNWNKTHKSEVKIKTGYTLNPCLVIAPNAARL</sequence>
<dbReference type="Proteomes" id="UP000049077">
    <property type="component" value="Unassembled WGS sequence"/>
</dbReference>
<dbReference type="Proteomes" id="UP000049495">
    <property type="component" value="Unassembled WGS sequence"/>
</dbReference>
<evidence type="ECO:0000313" key="4">
    <source>
        <dbReference type="Proteomes" id="UP000049495"/>
    </source>
</evidence>
<keyword evidence="3" id="KW-1185">Reference proteome</keyword>
<organism evidence="1 4">
    <name type="scientific">Vibrio crassostreae</name>
    <dbReference type="NCBI Taxonomy" id="246167"/>
    <lineage>
        <taxon>Bacteria</taxon>
        <taxon>Pseudomonadati</taxon>
        <taxon>Pseudomonadota</taxon>
        <taxon>Gammaproteobacteria</taxon>
        <taxon>Vibrionales</taxon>
        <taxon>Vibrionaceae</taxon>
        <taxon>Vibrio</taxon>
    </lineage>
</organism>
<protein>
    <submittedName>
        <fullName evidence="1">Uncharacterized protein</fullName>
    </submittedName>
</protein>
<evidence type="ECO:0000313" key="2">
    <source>
        <dbReference type="EMBL" id="CDT55295.1"/>
    </source>
</evidence>
<evidence type="ECO:0000313" key="3">
    <source>
        <dbReference type="Proteomes" id="UP000049077"/>
    </source>
</evidence>
<reference evidence="1 3" key="2">
    <citation type="submission" date="2014-06" db="EMBL/GenBank/DDBJ databases">
        <authorList>
            <person name="Le Roux F."/>
        </authorList>
    </citation>
    <scope>NUCLEOTIDE SEQUENCE</scope>
    <source>
        <strain evidence="2 3">J5-4</strain>
        <strain evidence="1">J5-5</strain>
    </source>
</reference>
<dbReference type="EMBL" id="CCJV01000024">
    <property type="protein sequence ID" value="CDS96645.1"/>
    <property type="molecule type" value="Genomic_DNA"/>
</dbReference>
<dbReference type="PROSITE" id="PS51257">
    <property type="entry name" value="PROKAR_LIPOPROTEIN"/>
    <property type="match status" value="1"/>
</dbReference>
<dbReference type="EMBL" id="CCJX01000158">
    <property type="protein sequence ID" value="CDT55295.1"/>
    <property type="molecule type" value="Genomic_DNA"/>
</dbReference>
<dbReference type="AlphaFoldDB" id="A0A822MN46"/>
<comment type="caution">
    <text evidence="1">The sequence shown here is derived from an EMBL/GenBank/DDBJ whole genome shotgun (WGS) entry which is preliminary data.</text>
</comment>
<gene>
    <name evidence="2" type="ORF">VCR4J5_700055</name>
    <name evidence="1" type="ORF">VCR5J5_120055</name>
</gene>
<evidence type="ECO:0000313" key="1">
    <source>
        <dbReference type="EMBL" id="CDS96645.1"/>
    </source>
</evidence>
<name>A0A822MN46_9VIBR</name>